<dbReference type="PANTHER" id="PTHR14819">
    <property type="entry name" value="GTP-BINDING"/>
    <property type="match status" value="1"/>
</dbReference>
<evidence type="ECO:0008006" key="3">
    <source>
        <dbReference type="Google" id="ProtNLM"/>
    </source>
</evidence>
<evidence type="ECO:0000313" key="2">
    <source>
        <dbReference type="Proteomes" id="UP001221898"/>
    </source>
</evidence>
<reference evidence="1" key="1">
    <citation type="journal article" date="2023" name="Science">
        <title>Genome structures resolve the early diversification of teleost fishes.</title>
        <authorList>
            <person name="Parey E."/>
            <person name="Louis A."/>
            <person name="Montfort J."/>
            <person name="Bouchez O."/>
            <person name="Roques C."/>
            <person name="Iampietro C."/>
            <person name="Lluch J."/>
            <person name="Castinel A."/>
            <person name="Donnadieu C."/>
            <person name="Desvignes T."/>
            <person name="Floi Bucao C."/>
            <person name="Jouanno E."/>
            <person name="Wen M."/>
            <person name="Mejri S."/>
            <person name="Dirks R."/>
            <person name="Jansen H."/>
            <person name="Henkel C."/>
            <person name="Chen W.J."/>
            <person name="Zahm M."/>
            <person name="Cabau C."/>
            <person name="Klopp C."/>
            <person name="Thompson A.W."/>
            <person name="Robinson-Rechavi M."/>
            <person name="Braasch I."/>
            <person name="Lecointre G."/>
            <person name="Bobe J."/>
            <person name="Postlethwait J.H."/>
            <person name="Berthelot C."/>
            <person name="Roest Crollius H."/>
            <person name="Guiguen Y."/>
        </authorList>
    </citation>
    <scope>NUCLEOTIDE SEQUENCE</scope>
    <source>
        <strain evidence="1">NC1722</strain>
    </source>
</reference>
<protein>
    <recommendedName>
        <fullName evidence="3">Interferon-induced very large GTPase 1</fullName>
    </recommendedName>
</protein>
<evidence type="ECO:0000313" key="1">
    <source>
        <dbReference type="EMBL" id="KAJ8362192.1"/>
    </source>
</evidence>
<gene>
    <name evidence="1" type="ORF">AAFF_G00390720</name>
</gene>
<accession>A0AAD7VYN5</accession>
<name>A0AAD7VYN5_9TELE</name>
<dbReference type="AlphaFoldDB" id="A0AAD7VYN5"/>
<sequence>MSDSIINSSRVFIADKLRTRTDFHKTYVLELLGMIDKQLETQADLNISAEFEASLKIHICGHAAREFQRMHDTFIRDNDPRQGLEKFKQQYCTDFKDLFCDRDQCQRKAEEFTTQCLQPAVREYVTKTLGHDIVEKMQSGDKGSRFSTRSFFQFSILEHLLSENRFEKFLSYISSYENYVKEWILGQIVEHFPRGDNSIADMEERLMKLITRRIKVIVESMQRKAAEKGEEAMNIRTFIQDMCSNLSNTLDFPKDALDAVMVLNKANSKQFSDWLLSLIKAMEQSLSAEIHRKQDVRGRLTSLPLKSQDVLFNQQIGCGKQCPFCKAPCEAGGEAHTQHFTSIHRPEGLGRYRWRFPGFLLFFALMFDQRSHSWPEGFDRKLVADICSFSVTTEAIFKSNGTYPRSCKYKDYRELYPDWRIQPDPSMEASAYWKYVFARFNTQYGVEAADLPSGWDRITKQQALQSLEETFRMKR</sequence>
<organism evidence="1 2">
    <name type="scientific">Aldrovandia affinis</name>
    <dbReference type="NCBI Taxonomy" id="143900"/>
    <lineage>
        <taxon>Eukaryota</taxon>
        <taxon>Metazoa</taxon>
        <taxon>Chordata</taxon>
        <taxon>Craniata</taxon>
        <taxon>Vertebrata</taxon>
        <taxon>Euteleostomi</taxon>
        <taxon>Actinopterygii</taxon>
        <taxon>Neopterygii</taxon>
        <taxon>Teleostei</taxon>
        <taxon>Notacanthiformes</taxon>
        <taxon>Halosauridae</taxon>
        <taxon>Aldrovandia</taxon>
    </lineage>
</organism>
<dbReference type="InterPro" id="IPR052986">
    <property type="entry name" value="VLIG_GTPase"/>
</dbReference>
<comment type="caution">
    <text evidence="1">The sequence shown here is derived from an EMBL/GenBank/DDBJ whole genome shotgun (WGS) entry which is preliminary data.</text>
</comment>
<keyword evidence="2" id="KW-1185">Reference proteome</keyword>
<dbReference type="PANTHER" id="PTHR14819:SF9">
    <property type="entry name" value="UP-REGULATOR OF CELL PROLIFERATION-LIKE"/>
    <property type="match status" value="1"/>
</dbReference>
<dbReference type="Proteomes" id="UP001221898">
    <property type="component" value="Unassembled WGS sequence"/>
</dbReference>
<proteinExistence type="predicted"/>
<dbReference type="EMBL" id="JAINUG010000731">
    <property type="protein sequence ID" value="KAJ8362192.1"/>
    <property type="molecule type" value="Genomic_DNA"/>
</dbReference>